<evidence type="ECO:0000313" key="6">
    <source>
        <dbReference type="Proteomes" id="UP000620124"/>
    </source>
</evidence>
<evidence type="ECO:0008006" key="7">
    <source>
        <dbReference type="Google" id="ProtNLM"/>
    </source>
</evidence>
<dbReference type="GO" id="GO:0016757">
    <property type="term" value="F:glycosyltransferase activity"/>
    <property type="evidence" value="ECO:0007669"/>
    <property type="project" value="UniProtKB-KW"/>
</dbReference>
<proteinExistence type="predicted"/>
<dbReference type="Pfam" id="PF13439">
    <property type="entry name" value="Glyco_transf_4"/>
    <property type="match status" value="1"/>
</dbReference>
<keyword evidence="2" id="KW-0812">Transmembrane</keyword>
<evidence type="ECO:0000259" key="3">
    <source>
        <dbReference type="Pfam" id="PF00534"/>
    </source>
</evidence>
<sequence>MANSQTLRVAIITENFLPKIDGVTVTLAHLLGYLNAQGVKTMLLGPASGMTEYEGCRLFSAPGFPLKAYPGLKINFIPPSFIQALREFNPTIIHLIDPIWLGVQALLVAKIFFPGVPLITSHDTNLPTYATIFGFPYSRKRGWQILSYFHSLAKFTLAPSPSTATLLRQKGYANLRICGRGFPESFSPVLRSPTTRQRWGIKLNDVAVLSVGRLSPEKNLHLLVESFSLLSPLIKARAVLIFVGDGPLATSLRRLCTSKNVRAVFLGQLTGAALAEAFASADIMNSPSFTETFGQVTLEAMASGLPIVGLYAEGTVDLVTHLKNGLLLDVHADATWNPYVAPDQTKATIACYDSCADLMHPSSGAFGIIATRYAMLLELVIADSTLRGNMGAVALSRAQEYPWDRCMRHILDAYIDASRDQYFGKQPHRGSKAGFLQFVADAIGIGFAILVAALSHILYMVPTFDDLCT</sequence>
<name>A0A8H6Y196_9AGAR</name>
<reference evidence="5" key="1">
    <citation type="submission" date="2020-05" db="EMBL/GenBank/DDBJ databases">
        <title>Mycena genomes resolve the evolution of fungal bioluminescence.</title>
        <authorList>
            <person name="Tsai I.J."/>
        </authorList>
    </citation>
    <scope>NUCLEOTIDE SEQUENCE</scope>
    <source>
        <strain evidence="5">CCC161011</strain>
    </source>
</reference>
<keyword evidence="2" id="KW-1133">Transmembrane helix</keyword>
<dbReference type="InterPro" id="IPR001296">
    <property type="entry name" value="Glyco_trans_1"/>
</dbReference>
<keyword evidence="1" id="KW-0328">Glycosyltransferase</keyword>
<dbReference type="PANTHER" id="PTHR45947">
    <property type="entry name" value="SULFOQUINOVOSYL TRANSFERASE SQD2"/>
    <property type="match status" value="1"/>
</dbReference>
<gene>
    <name evidence="5" type="ORF">MVEN_01317600</name>
</gene>
<keyword evidence="1" id="KW-0808">Transferase</keyword>
<comment type="caution">
    <text evidence="5">The sequence shown here is derived from an EMBL/GenBank/DDBJ whole genome shotgun (WGS) entry which is preliminary data.</text>
</comment>
<dbReference type="InterPro" id="IPR028098">
    <property type="entry name" value="Glyco_trans_4-like_N"/>
</dbReference>
<keyword evidence="6" id="KW-1185">Reference proteome</keyword>
<dbReference type="AlphaFoldDB" id="A0A8H6Y196"/>
<feature type="transmembrane region" description="Helical" evidence="2">
    <location>
        <begin position="435"/>
        <end position="459"/>
    </location>
</feature>
<dbReference type="Pfam" id="PF00534">
    <property type="entry name" value="Glycos_transf_1"/>
    <property type="match status" value="1"/>
</dbReference>
<feature type="domain" description="Glycosyltransferase subfamily 4-like N-terminal" evidence="4">
    <location>
        <begin position="20"/>
        <end position="176"/>
    </location>
</feature>
<dbReference type="EMBL" id="JACAZI010000010">
    <property type="protein sequence ID" value="KAF7350151.1"/>
    <property type="molecule type" value="Genomic_DNA"/>
</dbReference>
<dbReference type="Gene3D" id="3.40.50.2000">
    <property type="entry name" value="Glycogen Phosphorylase B"/>
    <property type="match status" value="2"/>
</dbReference>
<evidence type="ECO:0000256" key="1">
    <source>
        <dbReference type="ARBA" id="ARBA00022676"/>
    </source>
</evidence>
<organism evidence="5 6">
    <name type="scientific">Mycena venus</name>
    <dbReference type="NCBI Taxonomy" id="2733690"/>
    <lineage>
        <taxon>Eukaryota</taxon>
        <taxon>Fungi</taxon>
        <taxon>Dikarya</taxon>
        <taxon>Basidiomycota</taxon>
        <taxon>Agaricomycotina</taxon>
        <taxon>Agaricomycetes</taxon>
        <taxon>Agaricomycetidae</taxon>
        <taxon>Agaricales</taxon>
        <taxon>Marasmiineae</taxon>
        <taxon>Mycenaceae</taxon>
        <taxon>Mycena</taxon>
    </lineage>
</organism>
<dbReference type="Proteomes" id="UP000620124">
    <property type="component" value="Unassembled WGS sequence"/>
</dbReference>
<accession>A0A8H6Y196</accession>
<keyword evidence="2" id="KW-0472">Membrane</keyword>
<protein>
    <recommendedName>
        <fullName evidence="7">Glycosyltransferase family 4 protein</fullName>
    </recommendedName>
</protein>
<dbReference type="PANTHER" id="PTHR45947:SF3">
    <property type="entry name" value="SULFOQUINOVOSYL TRANSFERASE SQD2"/>
    <property type="match status" value="1"/>
</dbReference>
<dbReference type="InterPro" id="IPR050194">
    <property type="entry name" value="Glycosyltransferase_grp1"/>
</dbReference>
<feature type="domain" description="Glycosyl transferase family 1" evidence="3">
    <location>
        <begin position="194"/>
        <end position="332"/>
    </location>
</feature>
<dbReference type="SUPFAM" id="SSF53756">
    <property type="entry name" value="UDP-Glycosyltransferase/glycogen phosphorylase"/>
    <property type="match status" value="1"/>
</dbReference>
<dbReference type="OrthoDB" id="2920394at2759"/>
<evidence type="ECO:0000256" key="2">
    <source>
        <dbReference type="SAM" id="Phobius"/>
    </source>
</evidence>
<evidence type="ECO:0000313" key="5">
    <source>
        <dbReference type="EMBL" id="KAF7350151.1"/>
    </source>
</evidence>
<evidence type="ECO:0000259" key="4">
    <source>
        <dbReference type="Pfam" id="PF13439"/>
    </source>
</evidence>